<dbReference type="InterPro" id="IPR028083">
    <property type="entry name" value="Spt6_acidic_N_dom"/>
</dbReference>
<dbReference type="Pfam" id="PF14635">
    <property type="entry name" value="HHH_7"/>
    <property type="match status" value="1"/>
</dbReference>
<dbReference type="InterPro" id="IPR035019">
    <property type="entry name" value="Spt6_SH2_N"/>
</dbReference>
<gene>
    <name evidence="13" type="ORF">Slin15195_G066990</name>
</gene>
<dbReference type="Gene3D" id="3.30.505.10">
    <property type="entry name" value="SH2 domain"/>
    <property type="match status" value="2"/>
</dbReference>
<dbReference type="GO" id="GO:0003677">
    <property type="term" value="F:DNA binding"/>
    <property type="evidence" value="ECO:0007669"/>
    <property type="project" value="InterPro"/>
</dbReference>
<feature type="compositionally biased region" description="Acidic residues" evidence="11">
    <location>
        <begin position="13"/>
        <end position="25"/>
    </location>
</feature>
<feature type="compositionally biased region" description="Acidic residues" evidence="11">
    <location>
        <begin position="41"/>
        <end position="56"/>
    </location>
</feature>
<evidence type="ECO:0000256" key="9">
    <source>
        <dbReference type="ARBA" id="ARBA00093389"/>
    </source>
</evidence>
<dbReference type="FunFam" id="3.30.505.10:FF:000056">
    <property type="entry name" value="Transcription elongation factor Spt6"/>
    <property type="match status" value="1"/>
</dbReference>
<dbReference type="Pfam" id="PF14639">
    <property type="entry name" value="YqgF"/>
    <property type="match status" value="1"/>
</dbReference>
<organism evidence="13 14">
    <name type="scientific">Septoria linicola</name>
    <dbReference type="NCBI Taxonomy" id="215465"/>
    <lineage>
        <taxon>Eukaryota</taxon>
        <taxon>Fungi</taxon>
        <taxon>Dikarya</taxon>
        <taxon>Ascomycota</taxon>
        <taxon>Pezizomycotina</taxon>
        <taxon>Dothideomycetes</taxon>
        <taxon>Dothideomycetidae</taxon>
        <taxon>Mycosphaerellales</taxon>
        <taxon>Mycosphaerellaceae</taxon>
        <taxon>Septoria</taxon>
    </lineage>
</organism>
<evidence type="ECO:0000256" key="5">
    <source>
        <dbReference type="ARBA" id="ARBA00022454"/>
    </source>
</evidence>
<evidence type="ECO:0000256" key="7">
    <source>
        <dbReference type="ARBA" id="ARBA00023163"/>
    </source>
</evidence>
<feature type="region of interest" description="Disordered" evidence="11">
    <location>
        <begin position="142"/>
        <end position="172"/>
    </location>
</feature>
<dbReference type="CDD" id="cd09918">
    <property type="entry name" value="SH2_Nterm_SPT6_like"/>
    <property type="match status" value="1"/>
</dbReference>
<comment type="function">
    <text evidence="9">Histone H3-H4 chaperone that plays a role in maintenance of chromatin structure during RNA polymerase II transcription elongation thereby repressing transcription initiation from cryptic promoters. Mediates the reassembly of nucleosomes onto the promoters of at least a selected set of genes during repression; the nucleosome reassembly is essential for transcriptional repression. Essential for viability.</text>
</comment>
<protein>
    <recommendedName>
        <fullName evidence="4 10">Transcription elongation factor Spt6</fullName>
    </recommendedName>
</protein>
<proteinExistence type="inferred from homology"/>
<dbReference type="Proteomes" id="UP001056384">
    <property type="component" value="Chromosome 5"/>
</dbReference>
<dbReference type="SMART" id="SM00252">
    <property type="entry name" value="SH2"/>
    <property type="match status" value="1"/>
</dbReference>
<keyword evidence="14" id="KW-1185">Reference proteome</keyword>
<evidence type="ECO:0000256" key="11">
    <source>
        <dbReference type="SAM" id="MobiDB-lite"/>
    </source>
</evidence>
<dbReference type="Gene3D" id="3.30.420.140">
    <property type="entry name" value="YqgF/RNase H-like domain"/>
    <property type="match status" value="1"/>
</dbReference>
<evidence type="ECO:0000256" key="1">
    <source>
        <dbReference type="ARBA" id="ARBA00004123"/>
    </source>
</evidence>
<dbReference type="InterPro" id="IPR035420">
    <property type="entry name" value="Spt6_SH2"/>
</dbReference>
<evidence type="ECO:0000313" key="13">
    <source>
        <dbReference type="EMBL" id="USW53380.1"/>
    </source>
</evidence>
<dbReference type="InterPro" id="IPR028088">
    <property type="entry name" value="Spt6_HTH_DNA-bd_dom"/>
</dbReference>
<dbReference type="FunFam" id="1.10.10.2740:FF:000002">
    <property type="entry name" value="Transcription elongation factor Spt6"/>
    <property type="match status" value="1"/>
</dbReference>
<dbReference type="GO" id="GO:0042393">
    <property type="term" value="F:histone binding"/>
    <property type="evidence" value="ECO:0007669"/>
    <property type="project" value="TreeGrafter"/>
</dbReference>
<dbReference type="GO" id="GO:0034728">
    <property type="term" value="P:nucleosome organization"/>
    <property type="evidence" value="ECO:0007669"/>
    <property type="project" value="TreeGrafter"/>
</dbReference>
<evidence type="ECO:0000256" key="10">
    <source>
        <dbReference type="PIRNR" id="PIRNR036947"/>
    </source>
</evidence>
<keyword evidence="6" id="KW-0727">SH2 domain</keyword>
<evidence type="ECO:0000256" key="2">
    <source>
        <dbReference type="ARBA" id="ARBA00004286"/>
    </source>
</evidence>
<dbReference type="PANTHER" id="PTHR10145">
    <property type="entry name" value="TRANSCRIPTION ELONGATION FACTOR SPT6"/>
    <property type="match status" value="1"/>
</dbReference>
<dbReference type="Pfam" id="PF14633">
    <property type="entry name" value="SH2_2"/>
    <property type="match status" value="1"/>
</dbReference>
<feature type="domain" description="SH2" evidence="12">
    <location>
        <begin position="1239"/>
        <end position="1328"/>
    </location>
</feature>
<comment type="similarity">
    <text evidence="3 10">Belongs to the SPT6 family.</text>
</comment>
<dbReference type="InterPro" id="IPR036860">
    <property type="entry name" value="SH2_dom_sf"/>
</dbReference>
<dbReference type="InterPro" id="IPR012337">
    <property type="entry name" value="RNaseH-like_sf"/>
</dbReference>
<dbReference type="InterPro" id="IPR049540">
    <property type="entry name" value="Spt6-like_S1"/>
</dbReference>
<reference evidence="13" key="1">
    <citation type="submission" date="2022-06" db="EMBL/GenBank/DDBJ databases">
        <title>Complete genome sequences of two strains of the flax pathogen Septoria linicola.</title>
        <authorList>
            <person name="Lapalu N."/>
            <person name="Simon A."/>
            <person name="Demenou B."/>
            <person name="Paumier D."/>
            <person name="Guillot M.-P."/>
            <person name="Gout L."/>
            <person name="Valade R."/>
        </authorList>
    </citation>
    <scope>NUCLEOTIDE SEQUENCE</scope>
    <source>
        <strain evidence="13">SE15195</strain>
    </source>
</reference>
<comment type="function">
    <text evidence="10">Plays a role in maintenance of chromatin structure during RNA polymerase II transcription elongation thereby repressing transcription initiation from cryptic promoters. Mediates the reassembly of nucleosomes onto the promoters of at least a selected set of genes during repression; the nucleosome reassembly is essential for transcriptional repression.</text>
</comment>
<comment type="subcellular location">
    <subcellularLocation>
        <location evidence="2">Chromosome</location>
    </subcellularLocation>
    <subcellularLocation>
        <location evidence="1 10">Nucleus</location>
    </subcellularLocation>
</comment>
<dbReference type="SUPFAM" id="SSF53098">
    <property type="entry name" value="Ribonuclease H-like"/>
    <property type="match status" value="1"/>
</dbReference>
<dbReference type="InterPro" id="IPR032706">
    <property type="entry name" value="Spt6_HHH"/>
</dbReference>
<dbReference type="InterPro" id="IPR023323">
    <property type="entry name" value="Tex-like_dom_sf"/>
</dbReference>
<dbReference type="EMBL" id="CP099422">
    <property type="protein sequence ID" value="USW53380.1"/>
    <property type="molecule type" value="Genomic_DNA"/>
</dbReference>
<dbReference type="Pfam" id="PF14641">
    <property type="entry name" value="HTH_44"/>
    <property type="match status" value="1"/>
</dbReference>
<dbReference type="OrthoDB" id="995477at2759"/>
<feature type="compositionally biased region" description="Acidic residues" evidence="11">
    <location>
        <begin position="93"/>
        <end position="105"/>
    </location>
</feature>
<dbReference type="SUPFAM" id="SSF55550">
    <property type="entry name" value="SH2 domain"/>
    <property type="match status" value="1"/>
</dbReference>
<evidence type="ECO:0000256" key="4">
    <source>
        <dbReference type="ARBA" id="ARBA00020248"/>
    </source>
</evidence>
<dbReference type="GO" id="GO:0008023">
    <property type="term" value="C:transcription elongation factor complex"/>
    <property type="evidence" value="ECO:0007669"/>
    <property type="project" value="TreeGrafter"/>
</dbReference>
<dbReference type="InterPro" id="IPR035018">
    <property type="entry name" value="Spt6_SH2_C"/>
</dbReference>
<dbReference type="PANTHER" id="PTHR10145:SF6">
    <property type="entry name" value="TRANSCRIPTION ELONGATION FACTOR SPT6"/>
    <property type="match status" value="1"/>
</dbReference>
<feature type="region of interest" description="Disordered" evidence="11">
    <location>
        <begin position="1"/>
        <end position="130"/>
    </location>
</feature>
<dbReference type="GO" id="GO:0031491">
    <property type="term" value="F:nucleosome binding"/>
    <property type="evidence" value="ECO:0007669"/>
    <property type="project" value="TreeGrafter"/>
</dbReference>
<dbReference type="InterPro" id="IPR017072">
    <property type="entry name" value="TF_Spt6"/>
</dbReference>
<evidence type="ECO:0000256" key="8">
    <source>
        <dbReference type="ARBA" id="ARBA00023242"/>
    </source>
</evidence>
<dbReference type="Gene3D" id="1.10.10.650">
    <property type="entry name" value="RuvA domain 2-like"/>
    <property type="match status" value="1"/>
</dbReference>
<dbReference type="Pfam" id="PF21710">
    <property type="entry name" value="Spt6_S1"/>
    <property type="match status" value="1"/>
</dbReference>
<keyword evidence="5" id="KW-0158">Chromosome</keyword>
<dbReference type="GO" id="GO:0005694">
    <property type="term" value="C:chromosome"/>
    <property type="evidence" value="ECO:0007669"/>
    <property type="project" value="UniProtKB-SubCell"/>
</dbReference>
<dbReference type="CDD" id="cd09928">
    <property type="entry name" value="SH2_Cterm_SPT6_like"/>
    <property type="match status" value="1"/>
</dbReference>
<keyword evidence="8 10" id="KW-0539">Nucleus</keyword>
<dbReference type="InterPro" id="IPR023319">
    <property type="entry name" value="Tex-like_HTH_dom_sf"/>
</dbReference>
<feature type="compositionally biased region" description="Basic and acidic residues" evidence="11">
    <location>
        <begin position="111"/>
        <end position="121"/>
    </location>
</feature>
<sequence length="1432" mass="165035">MADFFDTTAAVGSDEEEEEFDEETGEVISSNKQKKKSNGMDLDDSSEEDDDDDDEEAQRIREGFIVDEDEDEDLEAKAERRRERKKRRREEREQEEELDEEDLDLIGETVPEDRRRPEQQSKFKRLKRGHRDNREISELRGVENIFSDEDDGDVDMGAPRRNFGGYDDEMDGFIEQDEFPDEEGGQVDEDMGVRAPRKAGVPDFNNLKNSGLGEAELEDMLNAFGNGEEFIWALEAEKDRNEENMDPDKPLELKDVFEPSQLEERMLTDRDNEIRINDVPERFQLARAPYKDASDLSDEQIALRNAEEASWISSILFPRKRMEPNLREPFEGAVRQVLQFMNVDDLEPAFIFQNRKDYLIHSEQVPNDDPNGPPFTIKAEKLLNQTDLWDVFEQDLKYRAFAERRDAIQKNVELLKEIETDFNDEIFDDLIPLAAQLDDLQDLQDYLNFQYSLQLKDLSIAEAETNGTQKRARGTRSMWDKVRLGPAYHLVRAFGITADGVAQNAENQAVGRRRYTEDPDRSPEDIADTLIRDPDYKTGEDVLVAAKAMFVEELVMSPRMRRHMRKIYYENLVFDCYRTEKGLKQISEDHPYYEFKYLRNQEVRYFLVEKPELFLRMLKAEADGLVEVRVELRGEKRIKQELQKTIESDNFSAVADAWNALRRDVLDTAVTKMHRIIAKGVKDNLKNECENKIGGYCRDAFTQKLDQAPYKPKGMELGTSARVLALSNGAGNRGDAICWAYVDEGGVVKENGKWADLRPGKEEKYIPDGKDIANFTEVVRRRKPDVVAISGWSVETYKLYQDLKDIIRSHEIHGPTYEDPDEERDVSDPLEVLIVNDEVARLYWTSDRSAVEHPGTPPLTRYCISLARYMQDPLKQYAALKKDITSVTFDPNQQLLPEDKLRRYLDSAMVDIVNLVGVDVNEAVNDTYTANLLPYVCGLGPRKADSLLKAVAVNGGDVSQRGDLVGDVEKHLRPAMGPTVFKNSASFLYLAWDDMDDTDYLDGTRIHPEDYELARKMAADALELDEEDIKAETDENGEGAVVRRLVKEDQQDKVNDLVLEQYAKQLEDQFQQKKRATLETIRAELQNPYEELRRNFNSLTTDELFTQLTGETRDSLMDGMMISVSVKRTFPDHIEVKLDCGIDGGISETEYPEDMVRQQIEPRRMWSMHQVIQAKLSFIDRKKFTAQLTLRESEMRKPFRRNFDHGLDEWDDMQEEQDQKAAKKAIESKAGRQQRVIKHPLFRPFNSSQAIDALQSQNRGDCIIRPSSKGPDHLAVTWKVAEGVFQHIDVLELDKENEFSVGRTLKVGKASYSDLDELIVLHVQAMAKKVDEMTNDERFQNGTKEQTEQWLTTYTEANPKRSMYAFCLNRQYPGYFFLCFKAGFSAPLCHWPVKVIPQGFELRGNKYPDVRALKNGFKLIMSNMSQQNGGRR</sequence>
<dbReference type="SUPFAM" id="SSF47781">
    <property type="entry name" value="RuvA domain 2-like"/>
    <property type="match status" value="2"/>
</dbReference>
<dbReference type="FunFam" id="3.30.505.10:FF:000065">
    <property type="entry name" value="Transcription elongation factor SPT6"/>
    <property type="match status" value="1"/>
</dbReference>
<evidence type="ECO:0000256" key="6">
    <source>
        <dbReference type="ARBA" id="ARBA00022999"/>
    </source>
</evidence>
<evidence type="ECO:0000313" key="14">
    <source>
        <dbReference type="Proteomes" id="UP001056384"/>
    </source>
</evidence>
<dbReference type="InterPro" id="IPR028231">
    <property type="entry name" value="Spt6_YqgF"/>
</dbReference>
<dbReference type="Gene3D" id="1.10.10.2740">
    <property type="entry name" value="Spt6, Death-like domain"/>
    <property type="match status" value="1"/>
</dbReference>
<dbReference type="Pfam" id="PF22706">
    <property type="entry name" value="Tex_central_region"/>
    <property type="match status" value="1"/>
</dbReference>
<dbReference type="InterPro" id="IPR037027">
    <property type="entry name" value="YqgF/RNaseH-like_dom_sf"/>
</dbReference>
<evidence type="ECO:0000259" key="12">
    <source>
        <dbReference type="SMART" id="SM00252"/>
    </source>
</evidence>
<dbReference type="Gene3D" id="1.10.150.850">
    <property type="entry name" value="Spt6, helix-hairpin-helix domain"/>
    <property type="match status" value="1"/>
</dbReference>
<dbReference type="PIRSF" id="PIRSF036947">
    <property type="entry name" value="Spt6"/>
    <property type="match status" value="1"/>
</dbReference>
<dbReference type="InterPro" id="IPR042066">
    <property type="entry name" value="Spt6_death-like"/>
</dbReference>
<dbReference type="Gene3D" id="1.10.3500.10">
    <property type="entry name" value="Tex N-terminal region-like"/>
    <property type="match status" value="1"/>
</dbReference>
<dbReference type="InterPro" id="IPR010994">
    <property type="entry name" value="RuvA_2-like"/>
</dbReference>
<dbReference type="InterPro" id="IPR000980">
    <property type="entry name" value="SH2"/>
</dbReference>
<dbReference type="InterPro" id="IPR055179">
    <property type="entry name" value="Tex-like_central_region"/>
</dbReference>
<name>A0A9Q9AVM3_9PEZI</name>
<evidence type="ECO:0000256" key="3">
    <source>
        <dbReference type="ARBA" id="ARBA00009253"/>
    </source>
</evidence>
<dbReference type="GO" id="GO:0140673">
    <property type="term" value="P:transcription elongation-coupled chromatin remodeling"/>
    <property type="evidence" value="ECO:0007669"/>
    <property type="project" value="InterPro"/>
</dbReference>
<dbReference type="SUPFAM" id="SSF158832">
    <property type="entry name" value="Tex N-terminal region-like"/>
    <property type="match status" value="1"/>
</dbReference>
<feature type="compositionally biased region" description="Acidic residues" evidence="11">
    <location>
        <begin position="65"/>
        <end position="74"/>
    </location>
</feature>
<keyword evidence="7 10" id="KW-0804">Transcription</keyword>
<accession>A0A9Q9AVM3</accession>
<dbReference type="Pfam" id="PF14632">
    <property type="entry name" value="SPT6_acidic"/>
    <property type="match status" value="1"/>
</dbReference>